<name>A0A9P9YH67_9MUSC</name>
<protein>
    <submittedName>
        <fullName evidence="2">Uncharacterized protein</fullName>
    </submittedName>
</protein>
<evidence type="ECO:0000256" key="1">
    <source>
        <dbReference type="SAM" id="MobiDB-lite"/>
    </source>
</evidence>
<dbReference type="EMBL" id="JAMKOV010000014">
    <property type="protein sequence ID" value="KAI8036903.1"/>
    <property type="molecule type" value="Genomic_DNA"/>
</dbReference>
<proteinExistence type="predicted"/>
<dbReference type="AlphaFoldDB" id="A0A9P9YH67"/>
<accession>A0A9P9YH67</accession>
<dbReference type="Proteomes" id="UP001059596">
    <property type="component" value="Unassembled WGS sequence"/>
</dbReference>
<organism evidence="2 3">
    <name type="scientific">Drosophila gunungcola</name>
    <name type="common">fruit fly</name>
    <dbReference type="NCBI Taxonomy" id="103775"/>
    <lineage>
        <taxon>Eukaryota</taxon>
        <taxon>Metazoa</taxon>
        <taxon>Ecdysozoa</taxon>
        <taxon>Arthropoda</taxon>
        <taxon>Hexapoda</taxon>
        <taxon>Insecta</taxon>
        <taxon>Pterygota</taxon>
        <taxon>Neoptera</taxon>
        <taxon>Endopterygota</taxon>
        <taxon>Diptera</taxon>
        <taxon>Brachycera</taxon>
        <taxon>Muscomorpha</taxon>
        <taxon>Ephydroidea</taxon>
        <taxon>Drosophilidae</taxon>
        <taxon>Drosophila</taxon>
        <taxon>Sophophora</taxon>
    </lineage>
</organism>
<sequence>MRMMPSAEAVASRRPRYLGANSTSVTLVRESTRVVRRVQRLVGALVDDTFSPMTSSQTEAVRSNEQVATTWPNSGCAQDTRQMEPEWAFQLLVTFHFPCPSSSQICKSKKFRITKVVYRKRNRQCIPSQSDR</sequence>
<reference evidence="2" key="1">
    <citation type="journal article" date="2023" name="Genome Biol. Evol.">
        <title>Long-read-based Genome Assembly of Drosophila gunungcola Reveals Fewer Chemosensory Genes in Flower-breeding Species.</title>
        <authorList>
            <person name="Negi A."/>
            <person name="Liao B.Y."/>
            <person name="Yeh S.D."/>
        </authorList>
    </citation>
    <scope>NUCLEOTIDE SEQUENCE</scope>
    <source>
        <strain evidence="2">Sukarami</strain>
    </source>
</reference>
<gene>
    <name evidence="2" type="ORF">M5D96_010214</name>
</gene>
<evidence type="ECO:0000313" key="2">
    <source>
        <dbReference type="EMBL" id="KAI8036903.1"/>
    </source>
</evidence>
<evidence type="ECO:0000313" key="3">
    <source>
        <dbReference type="Proteomes" id="UP001059596"/>
    </source>
</evidence>
<keyword evidence="3" id="KW-1185">Reference proteome</keyword>
<feature type="region of interest" description="Disordered" evidence="1">
    <location>
        <begin position="56"/>
        <end position="76"/>
    </location>
</feature>
<comment type="caution">
    <text evidence="2">The sequence shown here is derived from an EMBL/GenBank/DDBJ whole genome shotgun (WGS) entry which is preliminary data.</text>
</comment>